<sequence>MNKEQAEIIALQALTYMATHEDILIAYLRLSGIAPEDLKNSAANPATLGSIIDYFLQDEKRLVALCDAENIAPDHLIKARRCLPGGEDIPYTT</sequence>
<keyword evidence="2" id="KW-1185">Reference proteome</keyword>
<reference evidence="1 2" key="1">
    <citation type="submission" date="2017-10" db="EMBL/GenBank/DDBJ databases">
        <title>Frigbacter circumglobatus gen. nov. sp. nov., isolated from sediment cultured in situ.</title>
        <authorList>
            <person name="Zhao Z."/>
        </authorList>
    </citation>
    <scope>NUCLEOTIDE SEQUENCE [LARGE SCALE GENOMIC DNA]</scope>
    <source>
        <strain evidence="1 2">ZYL</strain>
    </source>
</reference>
<dbReference type="InParanoid" id="A0A2G4YMV5"/>
<organism evidence="1 2">
    <name type="scientific">Paremcibacter congregatus</name>
    <dbReference type="NCBI Taxonomy" id="2043170"/>
    <lineage>
        <taxon>Bacteria</taxon>
        <taxon>Pseudomonadati</taxon>
        <taxon>Pseudomonadota</taxon>
        <taxon>Alphaproteobacteria</taxon>
        <taxon>Emcibacterales</taxon>
        <taxon>Emcibacteraceae</taxon>
        <taxon>Paremcibacter</taxon>
    </lineage>
</organism>
<proteinExistence type="predicted"/>
<evidence type="ECO:0000313" key="1">
    <source>
        <dbReference type="EMBL" id="PHZ83650.1"/>
    </source>
</evidence>
<protein>
    <recommendedName>
        <fullName evidence="3">DUF3572 domain-containing protein</fullName>
    </recommendedName>
</protein>
<evidence type="ECO:0000313" key="2">
    <source>
        <dbReference type="Proteomes" id="UP000229730"/>
    </source>
</evidence>
<evidence type="ECO:0008006" key="3">
    <source>
        <dbReference type="Google" id="ProtNLM"/>
    </source>
</evidence>
<name>A0A2G4YMV5_9PROT</name>
<gene>
    <name evidence="1" type="ORF">CRD36_14820</name>
</gene>
<dbReference type="EMBL" id="PDEM01000031">
    <property type="protein sequence ID" value="PHZ83650.1"/>
    <property type="molecule type" value="Genomic_DNA"/>
</dbReference>
<dbReference type="InterPro" id="IPR021955">
    <property type="entry name" value="DUF3572"/>
</dbReference>
<accession>A0A2G4YMV5</accession>
<dbReference type="OrthoDB" id="7356934at2"/>
<dbReference type="Pfam" id="PF12096">
    <property type="entry name" value="DUF3572"/>
    <property type="match status" value="1"/>
</dbReference>
<dbReference type="RefSeq" id="WP_099474643.1">
    <property type="nucleotide sequence ID" value="NZ_CP041025.1"/>
</dbReference>
<comment type="caution">
    <text evidence="1">The sequence shown here is derived from an EMBL/GenBank/DDBJ whole genome shotgun (WGS) entry which is preliminary data.</text>
</comment>
<dbReference type="AlphaFoldDB" id="A0A2G4YMV5"/>
<dbReference type="Proteomes" id="UP000229730">
    <property type="component" value="Unassembled WGS sequence"/>
</dbReference>